<evidence type="ECO:0000256" key="26">
    <source>
        <dbReference type="SAM" id="Phobius"/>
    </source>
</evidence>
<comment type="function">
    <text evidence="23">Lysosomal dipeptide uniporter that selectively exports lysine, arginine or histidine-containing dipeptides with a net positive charge from the lysosome lumen into the cytosol. Could play a role in a specific type of protein O-glycosylation indirectly regulating macrophages migration and tissue invasion. Also essential for liver homeostasis.</text>
</comment>
<evidence type="ECO:0000256" key="13">
    <source>
        <dbReference type="ARBA" id="ARBA00044893"/>
    </source>
</evidence>
<evidence type="ECO:0000256" key="2">
    <source>
        <dbReference type="ARBA" id="ARBA00008335"/>
    </source>
</evidence>
<dbReference type="PANTHER" id="PTHR23512">
    <property type="entry name" value="MAJOR FACILITATOR SUPERFAMILY DOMAIN-CONTAINING PROTEIN 1"/>
    <property type="match status" value="1"/>
</dbReference>
<dbReference type="InterPro" id="IPR011701">
    <property type="entry name" value="MFS"/>
</dbReference>
<comment type="subunit">
    <text evidence="24">Homodimer. Interacts with lysosomal protein GLMP (via lumenal domain); the interaction starts while both proteins are still in the endoplasmic reticulum and is required for stabilization of MFSD1 in lysosomes but has no direct effect on its targeting to lysosomes or transporter activity.</text>
</comment>
<evidence type="ECO:0000256" key="14">
    <source>
        <dbReference type="ARBA" id="ARBA00044898"/>
    </source>
</evidence>
<reference evidence="27 28" key="1">
    <citation type="journal article" date="2013" name="PLoS ONE">
        <title>Predicting the Proteins of Angomonas deanei, Strigomonas culicis and Their Respective Endosymbionts Reveals New Aspects of the Trypanosomatidae Family.</title>
        <authorList>
            <person name="Motta M.C."/>
            <person name="Martins A.C."/>
            <person name="de Souza S.S."/>
            <person name="Catta-Preta C.M."/>
            <person name="Silva R."/>
            <person name="Klein C.C."/>
            <person name="de Almeida L.G."/>
            <person name="de Lima Cunha O."/>
            <person name="Ciapina L.P."/>
            <person name="Brocchi M."/>
            <person name="Colabardini A.C."/>
            <person name="de Araujo Lima B."/>
            <person name="Machado C.R."/>
            <person name="de Almeida Soares C.M."/>
            <person name="Probst C.M."/>
            <person name="de Menezes C.B."/>
            <person name="Thompson C.E."/>
            <person name="Bartholomeu D.C."/>
            <person name="Gradia D.F."/>
            <person name="Pavoni D.P."/>
            <person name="Grisard E.C."/>
            <person name="Fantinatti-Garboggini F."/>
            <person name="Marchini F.K."/>
            <person name="Rodrigues-Luiz G.F."/>
            <person name="Wagner G."/>
            <person name="Goldman G.H."/>
            <person name="Fietto J.L."/>
            <person name="Elias M.C."/>
            <person name="Goldman M.H."/>
            <person name="Sagot M.F."/>
            <person name="Pereira M."/>
            <person name="Stoco P.H."/>
            <person name="de Mendonca-Neto R.P."/>
            <person name="Teixeira S.M."/>
            <person name="Maciel T.E."/>
            <person name="de Oliveira Mendes T.A."/>
            <person name="Urmenyi T.P."/>
            <person name="de Souza W."/>
            <person name="Schenkman S."/>
            <person name="de Vasconcelos A.T."/>
        </authorList>
    </citation>
    <scope>NUCLEOTIDE SEQUENCE [LARGE SCALE GENOMIC DNA]</scope>
</reference>
<evidence type="ECO:0000256" key="20">
    <source>
        <dbReference type="ARBA" id="ARBA00044924"/>
    </source>
</evidence>
<keyword evidence="4 26" id="KW-0812">Transmembrane</keyword>
<protein>
    <recommendedName>
        <fullName evidence="21">Lysosomal dipeptide transporter MFSD1</fullName>
    </recommendedName>
    <alternativeName>
        <fullName evidence="22">Major facilitator superfamily domain-containing protein 1</fullName>
    </alternativeName>
</protein>
<comment type="catalytic activity">
    <reaction evidence="15">
        <text>L-arginyl-L-alpha-amino acid(out) = L-arginyl-L-alpha-amino acid(in)</text>
        <dbReference type="Rhea" id="RHEA:79371"/>
        <dbReference type="ChEBI" id="CHEBI:84315"/>
    </reaction>
</comment>
<evidence type="ECO:0000256" key="17">
    <source>
        <dbReference type="ARBA" id="ARBA00044903"/>
    </source>
</evidence>
<evidence type="ECO:0000256" key="25">
    <source>
        <dbReference type="SAM" id="MobiDB-lite"/>
    </source>
</evidence>
<comment type="caution">
    <text evidence="27">The sequence shown here is derived from an EMBL/GenBank/DDBJ whole genome shotgun (WGS) entry which is preliminary data.</text>
</comment>
<evidence type="ECO:0000256" key="10">
    <source>
        <dbReference type="ARBA" id="ARBA00044881"/>
    </source>
</evidence>
<comment type="catalytic activity">
    <reaction evidence="16">
        <text>L-lysyl-L-lysine(out) = L-lysyl-L-lysine(in)</text>
        <dbReference type="Rhea" id="RHEA:79403"/>
        <dbReference type="ChEBI" id="CHEBI:229956"/>
    </reaction>
</comment>
<evidence type="ECO:0000256" key="1">
    <source>
        <dbReference type="ARBA" id="ARBA00004155"/>
    </source>
</evidence>
<feature type="region of interest" description="Disordered" evidence="25">
    <location>
        <begin position="426"/>
        <end position="473"/>
    </location>
</feature>
<feature type="transmembrane region" description="Helical" evidence="26">
    <location>
        <begin position="520"/>
        <end position="539"/>
    </location>
</feature>
<keyword evidence="3" id="KW-0813">Transport</keyword>
<evidence type="ECO:0000256" key="3">
    <source>
        <dbReference type="ARBA" id="ARBA00022448"/>
    </source>
</evidence>
<feature type="transmembrane region" description="Helical" evidence="26">
    <location>
        <begin position="312"/>
        <end position="331"/>
    </location>
</feature>
<evidence type="ECO:0000256" key="12">
    <source>
        <dbReference type="ARBA" id="ARBA00044891"/>
    </source>
</evidence>
<dbReference type="GO" id="GO:0005765">
    <property type="term" value="C:lysosomal membrane"/>
    <property type="evidence" value="ECO:0007669"/>
    <property type="project" value="UniProtKB-SubCell"/>
</dbReference>
<keyword evidence="7" id="KW-0458">Lysosome</keyword>
<evidence type="ECO:0000313" key="27">
    <source>
        <dbReference type="EMBL" id="EPY23524.1"/>
    </source>
</evidence>
<dbReference type="AlphaFoldDB" id="S9U405"/>
<dbReference type="GO" id="GO:0022857">
    <property type="term" value="F:transmembrane transporter activity"/>
    <property type="evidence" value="ECO:0007669"/>
    <property type="project" value="InterPro"/>
</dbReference>
<evidence type="ECO:0000256" key="6">
    <source>
        <dbReference type="ARBA" id="ARBA00023136"/>
    </source>
</evidence>
<evidence type="ECO:0000256" key="15">
    <source>
        <dbReference type="ARBA" id="ARBA00044899"/>
    </source>
</evidence>
<evidence type="ECO:0000256" key="7">
    <source>
        <dbReference type="ARBA" id="ARBA00023228"/>
    </source>
</evidence>
<comment type="catalytic activity">
    <reaction evidence="12">
        <text>L-lysyl-L-alpha-amino acid(out) = L-lysyl-L-alpha-amino acid(in)</text>
        <dbReference type="Rhea" id="RHEA:79387"/>
        <dbReference type="ChEBI" id="CHEBI:229965"/>
    </reaction>
</comment>
<feature type="transmembrane region" description="Helical" evidence="26">
    <location>
        <begin position="84"/>
        <end position="104"/>
    </location>
</feature>
<dbReference type="PANTHER" id="PTHR23512:SF3">
    <property type="entry name" value="MAJOR FACILITATOR SUPERFAMILY DOMAIN-CONTAINING PROTEIN 1"/>
    <property type="match status" value="1"/>
</dbReference>
<keyword evidence="6 26" id="KW-0472">Membrane</keyword>
<comment type="catalytic activity">
    <reaction evidence="9">
        <text>L-histidyl-glycine(out) = L-histidyl-glycine(in)</text>
        <dbReference type="Rhea" id="RHEA:79395"/>
        <dbReference type="ChEBI" id="CHEBI:229957"/>
    </reaction>
</comment>
<accession>S9U405</accession>
<dbReference type="InterPro" id="IPR036259">
    <property type="entry name" value="MFS_trans_sf"/>
</dbReference>
<dbReference type="Gene3D" id="1.20.1250.20">
    <property type="entry name" value="MFS general substrate transporter like domains"/>
    <property type="match status" value="2"/>
</dbReference>
<feature type="transmembrane region" description="Helical" evidence="26">
    <location>
        <begin position="173"/>
        <end position="193"/>
    </location>
</feature>
<evidence type="ECO:0000313" key="28">
    <source>
        <dbReference type="Proteomes" id="UP000015354"/>
    </source>
</evidence>
<evidence type="ECO:0000256" key="11">
    <source>
        <dbReference type="ARBA" id="ARBA00044884"/>
    </source>
</evidence>
<keyword evidence="28" id="KW-1185">Reference proteome</keyword>
<evidence type="ECO:0000256" key="16">
    <source>
        <dbReference type="ARBA" id="ARBA00044900"/>
    </source>
</evidence>
<comment type="similarity">
    <text evidence="2">Belongs to the major facilitator superfamily.</text>
</comment>
<feature type="compositionally biased region" description="Gly residues" evidence="25">
    <location>
        <begin position="442"/>
        <end position="464"/>
    </location>
</feature>
<gene>
    <name evidence="27" type="ORF">STCU_07678</name>
</gene>
<sequence length="584" mass="61745">MTNIHDEEDVSLLPVEQPLASWWQMLKEEIREFKWLVLVGACFLTFGNSFITDFPGSFGTGEQHTIESLFKAHNKPYTQSMNQALYSVYSWPNTILSIFGGLLIDRYLHLRRAMLLFTLLVVGGAGLFYLGVRTVRYPLLVAGRVVFGLGGESLNVAQSAFVARWFRRGRGMALAYGITISFSRVGSSFNFIFSPMLAASRGVAVAALAGLAACGLSLLACCLLIAADVHAVRTGYIEPEGNDADGEERTEEAGGEGYLSALGLTTLLTCKPFLLLTVICVACYMSIYPFIGIAKNYFEVKYHYEPDYSGKVISGFQITSAIASPIVGLLVDSIGGNVYWLIAASLAFGISHVLFIFTMTPALVMMVGMGVCYSFLVSGLWPSVPLSVPENVVGLSFGAMTAVQNIGFSFFPLLIGKTLDRYTPHFKPTTTTAAPSGSSSSSGGGSGSGSGSGSSRGGSSGSGSGSASSGSWNSSSSGVSILSDIFSSCSTGSGSGSSSSDAPFTPSSLPRLEGFVKTEVMFMIAAAVSLVASLVLLLVDVQQGGILSASSKRRHAMLFGEADAEEEEGLLRGDIPESQRTSLL</sequence>
<name>S9U405_9TRYP</name>
<comment type="catalytic activity">
    <reaction evidence="11">
        <text>L-alpha-aminoacyl-L-histidine(out) = L-alpha-aminoacyl-L-histidine(in)</text>
        <dbReference type="Rhea" id="RHEA:79375"/>
        <dbReference type="ChEBI" id="CHEBI:229967"/>
    </reaction>
</comment>
<feature type="transmembrane region" description="Helical" evidence="26">
    <location>
        <begin position="205"/>
        <end position="227"/>
    </location>
</feature>
<comment type="catalytic activity">
    <reaction evidence="8">
        <text>L-lysyl-L-alanine(out) = L-lysyl-L-alanine(in)</text>
        <dbReference type="Rhea" id="RHEA:79399"/>
        <dbReference type="ChEBI" id="CHEBI:229954"/>
    </reaction>
</comment>
<comment type="catalytic activity">
    <reaction evidence="20">
        <text>L-lysyl-glycine(out) = L-lysyl-glycine(in)</text>
        <dbReference type="Rhea" id="RHEA:79407"/>
        <dbReference type="ChEBI" id="CHEBI:191202"/>
    </reaction>
</comment>
<feature type="transmembrane region" description="Helical" evidence="26">
    <location>
        <begin position="33"/>
        <end position="51"/>
    </location>
</feature>
<evidence type="ECO:0000256" key="4">
    <source>
        <dbReference type="ARBA" id="ARBA00022692"/>
    </source>
</evidence>
<evidence type="ECO:0000256" key="9">
    <source>
        <dbReference type="ARBA" id="ARBA00044878"/>
    </source>
</evidence>
<evidence type="ECO:0000256" key="22">
    <source>
        <dbReference type="ARBA" id="ARBA00045018"/>
    </source>
</evidence>
<comment type="catalytic activity">
    <reaction evidence="13">
        <text>L-alpha-aminoacyl-L-lysine(out) = L-alpha-aminoacyl-L-lysine(in)</text>
        <dbReference type="Rhea" id="RHEA:79383"/>
        <dbReference type="ChEBI" id="CHEBI:229966"/>
    </reaction>
</comment>
<dbReference type="Proteomes" id="UP000015354">
    <property type="component" value="Unassembled WGS sequence"/>
</dbReference>
<keyword evidence="5 26" id="KW-1133">Transmembrane helix</keyword>
<comment type="catalytic activity">
    <reaction evidence="17">
        <text>L-arginyl-glycine(out) = L-arginyl-glycine(in)</text>
        <dbReference type="Rhea" id="RHEA:79391"/>
        <dbReference type="ChEBI" id="CHEBI:229955"/>
    </reaction>
</comment>
<evidence type="ECO:0000256" key="8">
    <source>
        <dbReference type="ARBA" id="ARBA00044876"/>
    </source>
</evidence>
<evidence type="ECO:0000256" key="5">
    <source>
        <dbReference type="ARBA" id="ARBA00022989"/>
    </source>
</evidence>
<evidence type="ECO:0000256" key="21">
    <source>
        <dbReference type="ARBA" id="ARBA00044985"/>
    </source>
</evidence>
<evidence type="ECO:0000256" key="24">
    <source>
        <dbReference type="ARBA" id="ARBA00046376"/>
    </source>
</evidence>
<dbReference type="Pfam" id="PF07690">
    <property type="entry name" value="MFS_1"/>
    <property type="match status" value="1"/>
</dbReference>
<dbReference type="EMBL" id="ATMH01007678">
    <property type="protein sequence ID" value="EPY23524.1"/>
    <property type="molecule type" value="Genomic_DNA"/>
</dbReference>
<feature type="transmembrane region" description="Helical" evidence="26">
    <location>
        <begin position="362"/>
        <end position="381"/>
    </location>
</feature>
<comment type="subcellular location">
    <subcellularLocation>
        <location evidence="1">Lysosome membrane</location>
        <topology evidence="1">Multi-pass membrane protein</topology>
    </subcellularLocation>
</comment>
<organism evidence="27 28">
    <name type="scientific">Strigomonas culicis</name>
    <dbReference type="NCBI Taxonomy" id="28005"/>
    <lineage>
        <taxon>Eukaryota</taxon>
        <taxon>Discoba</taxon>
        <taxon>Euglenozoa</taxon>
        <taxon>Kinetoplastea</taxon>
        <taxon>Metakinetoplastina</taxon>
        <taxon>Trypanosomatida</taxon>
        <taxon>Trypanosomatidae</taxon>
        <taxon>Strigomonadinae</taxon>
        <taxon>Strigomonas</taxon>
    </lineage>
</organism>
<feature type="transmembrane region" description="Helical" evidence="26">
    <location>
        <begin position="337"/>
        <end position="357"/>
    </location>
</feature>
<dbReference type="InterPro" id="IPR052187">
    <property type="entry name" value="MFSD1"/>
</dbReference>
<evidence type="ECO:0000256" key="18">
    <source>
        <dbReference type="ARBA" id="ARBA00044912"/>
    </source>
</evidence>
<feature type="transmembrane region" description="Helical" evidence="26">
    <location>
        <begin position="393"/>
        <end position="415"/>
    </location>
</feature>
<dbReference type="OrthoDB" id="424834at2759"/>
<comment type="catalytic activity">
    <reaction evidence="18">
        <text>L-histidyl-L-alpha-amino acid(out) = L-histidyl-L-alpha-amino acid(in)</text>
        <dbReference type="Rhea" id="RHEA:79379"/>
        <dbReference type="ChEBI" id="CHEBI:229964"/>
    </reaction>
</comment>
<evidence type="ECO:0000256" key="23">
    <source>
        <dbReference type="ARBA" id="ARBA00045709"/>
    </source>
</evidence>
<dbReference type="SUPFAM" id="SSF103473">
    <property type="entry name" value="MFS general substrate transporter"/>
    <property type="match status" value="1"/>
</dbReference>
<feature type="transmembrane region" description="Helical" evidence="26">
    <location>
        <begin position="273"/>
        <end position="291"/>
    </location>
</feature>
<feature type="transmembrane region" description="Helical" evidence="26">
    <location>
        <begin position="113"/>
        <end position="132"/>
    </location>
</feature>
<evidence type="ECO:0000256" key="19">
    <source>
        <dbReference type="ARBA" id="ARBA00044919"/>
    </source>
</evidence>
<proteinExistence type="inferred from homology"/>
<comment type="catalytic activity">
    <reaction evidence="10">
        <text>L-alpha-aminoacyl-L-arginine(out) = L-alpha-aminoacyl-L-arginine(in)</text>
        <dbReference type="Rhea" id="RHEA:79367"/>
        <dbReference type="ChEBI" id="CHEBI:229968"/>
    </reaction>
</comment>
<comment type="catalytic activity">
    <reaction evidence="19">
        <text>L-alanyl-L-lysine(out) = L-alanyl-L-lysine(in)</text>
        <dbReference type="Rhea" id="RHEA:79415"/>
        <dbReference type="ChEBI" id="CHEBI:192470"/>
    </reaction>
</comment>
<comment type="catalytic activity">
    <reaction evidence="14">
        <text>L-aspartyl-L-lysine(out) = L-aspartyl-L-lysine(in)</text>
        <dbReference type="Rhea" id="RHEA:79411"/>
        <dbReference type="ChEBI" id="CHEBI:229953"/>
    </reaction>
</comment>